<feature type="compositionally biased region" description="Pro residues" evidence="1">
    <location>
        <begin position="170"/>
        <end position="197"/>
    </location>
</feature>
<keyword evidence="3" id="KW-1185">Reference proteome</keyword>
<evidence type="ECO:0008006" key="4">
    <source>
        <dbReference type="Google" id="ProtNLM"/>
    </source>
</evidence>
<protein>
    <recommendedName>
        <fullName evidence="4">PEP-utilising enzyme mobile domain-containing protein</fullName>
    </recommendedName>
</protein>
<accession>A0ABQ2RMC2</accession>
<evidence type="ECO:0000313" key="2">
    <source>
        <dbReference type="EMBL" id="GGR43499.1"/>
    </source>
</evidence>
<feature type="compositionally biased region" description="Low complexity" evidence="1">
    <location>
        <begin position="1"/>
        <end position="17"/>
    </location>
</feature>
<dbReference type="RefSeq" id="WP_189062979.1">
    <property type="nucleotide sequence ID" value="NZ_BMQM01000001.1"/>
</dbReference>
<feature type="region of interest" description="Disordered" evidence="1">
    <location>
        <begin position="127"/>
        <end position="152"/>
    </location>
</feature>
<evidence type="ECO:0000256" key="1">
    <source>
        <dbReference type="SAM" id="MobiDB-lite"/>
    </source>
</evidence>
<feature type="compositionally biased region" description="Low complexity" evidence="1">
    <location>
        <begin position="127"/>
        <end position="138"/>
    </location>
</feature>
<organism evidence="2 3">
    <name type="scientific">Deinococcus seoulensis</name>
    <dbReference type="NCBI Taxonomy" id="1837379"/>
    <lineage>
        <taxon>Bacteria</taxon>
        <taxon>Thermotogati</taxon>
        <taxon>Deinococcota</taxon>
        <taxon>Deinococci</taxon>
        <taxon>Deinococcales</taxon>
        <taxon>Deinococcaceae</taxon>
        <taxon>Deinococcus</taxon>
    </lineage>
</organism>
<reference evidence="3" key="1">
    <citation type="journal article" date="2019" name="Int. J. Syst. Evol. Microbiol.">
        <title>The Global Catalogue of Microorganisms (GCM) 10K type strain sequencing project: providing services to taxonomists for standard genome sequencing and annotation.</title>
        <authorList>
            <consortium name="The Broad Institute Genomics Platform"/>
            <consortium name="The Broad Institute Genome Sequencing Center for Infectious Disease"/>
            <person name="Wu L."/>
            <person name="Ma J."/>
        </authorList>
    </citation>
    <scope>NUCLEOTIDE SEQUENCE [LARGE SCALE GENOMIC DNA]</scope>
    <source>
        <strain evidence="3">JCM 31404</strain>
    </source>
</reference>
<name>A0ABQ2RMC2_9DEIO</name>
<dbReference type="Proteomes" id="UP000634308">
    <property type="component" value="Unassembled WGS sequence"/>
</dbReference>
<feature type="region of interest" description="Disordered" evidence="1">
    <location>
        <begin position="166"/>
        <end position="199"/>
    </location>
</feature>
<sequence>MPDPARAARTPADPRPAGEGQPAAPLTGRHDPAAWLPLLDQPPLPPGTLFADLLRLEYEARAHALNVALGGSDPHGLSARLLRVEPGPAGDLHGTAGPHLHRAHLHALTAPHPAALARALRDALGAPPELPDALEAPETSVQELPDRGPRSTLRLPRLLWQATRPVHTAPVPPDPASPDPASPDPASPDPVPTPPDPARTLTGTLSALARHAAHPAPLTAPLCTHLLSRVTRHWLNDTGTLHLELLAEKEHAGAPQHALNQLRTTLTGPRRAAALLTLRVARAQHHALRTQQAGLHAARRAALRAAVQAAATLRARGILNRTADARWLTPAELIAALDGTLDPATLRALGQARRHAAHTQPRPPATVPYGAAPDTLTGAALSPGVRDGRLHRWTPGEHVPPGTVALLPGPPAPHHLPALADAAALIVPRSGLHSPVAAHARRVGQPAVTLPLTAHDTDWLLDGALVRLNGHSGTLTLLRRAGVPDPIPAFDLNLEVPSATPATGMEDRPTVLSPHVRVLPRPTPFSIDLA</sequence>
<comment type="caution">
    <text evidence="2">The sequence shown here is derived from an EMBL/GenBank/DDBJ whole genome shotgun (WGS) entry which is preliminary data.</text>
</comment>
<dbReference type="EMBL" id="BMQM01000001">
    <property type="protein sequence ID" value="GGR43499.1"/>
    <property type="molecule type" value="Genomic_DNA"/>
</dbReference>
<gene>
    <name evidence="2" type="ORF">GCM10008959_00450</name>
</gene>
<dbReference type="SUPFAM" id="SSF52009">
    <property type="entry name" value="Phosphohistidine domain"/>
    <property type="match status" value="1"/>
</dbReference>
<dbReference type="InterPro" id="IPR036637">
    <property type="entry name" value="Phosphohistidine_dom_sf"/>
</dbReference>
<proteinExistence type="predicted"/>
<feature type="region of interest" description="Disordered" evidence="1">
    <location>
        <begin position="1"/>
        <end position="34"/>
    </location>
</feature>
<evidence type="ECO:0000313" key="3">
    <source>
        <dbReference type="Proteomes" id="UP000634308"/>
    </source>
</evidence>